<proteinExistence type="predicted"/>
<accession>A0A5B7JFE7</accession>
<keyword evidence="2" id="KW-1185">Reference proteome</keyword>
<dbReference type="AlphaFoldDB" id="A0A5B7JFE7"/>
<reference evidence="1 2" key="1">
    <citation type="submission" date="2019-05" db="EMBL/GenBank/DDBJ databases">
        <title>Another draft genome of Portunus trituberculatus and its Hox gene families provides insights of decapod evolution.</title>
        <authorList>
            <person name="Jeong J.-H."/>
            <person name="Song I."/>
            <person name="Kim S."/>
            <person name="Choi T."/>
            <person name="Kim D."/>
            <person name="Ryu S."/>
            <person name="Kim W."/>
        </authorList>
    </citation>
    <scope>NUCLEOTIDE SEQUENCE [LARGE SCALE GENOMIC DNA]</scope>
    <source>
        <tissue evidence="1">Muscle</tissue>
    </source>
</reference>
<evidence type="ECO:0000313" key="1">
    <source>
        <dbReference type="EMBL" id="MPC93579.1"/>
    </source>
</evidence>
<evidence type="ECO:0000313" key="2">
    <source>
        <dbReference type="Proteomes" id="UP000324222"/>
    </source>
</evidence>
<protein>
    <submittedName>
        <fullName evidence="1">Uncharacterized protein</fullName>
    </submittedName>
</protein>
<gene>
    <name evidence="1" type="ORF">E2C01_088714</name>
</gene>
<comment type="caution">
    <text evidence="1">The sequence shown here is derived from an EMBL/GenBank/DDBJ whole genome shotgun (WGS) entry which is preliminary data.</text>
</comment>
<dbReference type="EMBL" id="VSRR010095342">
    <property type="protein sequence ID" value="MPC93579.1"/>
    <property type="molecule type" value="Genomic_DNA"/>
</dbReference>
<sequence>MVASFASPSIVPARPRHMESYKFLQYWQSLKMEMMWYSVSPSGLGCALSASTHQAARRIPHCTSACITGCGVL</sequence>
<dbReference type="Proteomes" id="UP000324222">
    <property type="component" value="Unassembled WGS sequence"/>
</dbReference>
<name>A0A5B7JFE7_PORTR</name>
<organism evidence="1 2">
    <name type="scientific">Portunus trituberculatus</name>
    <name type="common">Swimming crab</name>
    <name type="synonym">Neptunus trituberculatus</name>
    <dbReference type="NCBI Taxonomy" id="210409"/>
    <lineage>
        <taxon>Eukaryota</taxon>
        <taxon>Metazoa</taxon>
        <taxon>Ecdysozoa</taxon>
        <taxon>Arthropoda</taxon>
        <taxon>Crustacea</taxon>
        <taxon>Multicrustacea</taxon>
        <taxon>Malacostraca</taxon>
        <taxon>Eumalacostraca</taxon>
        <taxon>Eucarida</taxon>
        <taxon>Decapoda</taxon>
        <taxon>Pleocyemata</taxon>
        <taxon>Brachyura</taxon>
        <taxon>Eubrachyura</taxon>
        <taxon>Portunoidea</taxon>
        <taxon>Portunidae</taxon>
        <taxon>Portuninae</taxon>
        <taxon>Portunus</taxon>
    </lineage>
</organism>